<reference evidence="13 14" key="1">
    <citation type="journal article" date="2013" name="J. Microbiol.">
        <title>Mucilaginibacter ginsenosidivorax sp. nov., with ginsenoside converting activity isolated from sediment.</title>
        <authorList>
            <person name="Kim J.K."/>
            <person name="Choi T.E."/>
            <person name="Liu Q.M."/>
            <person name="Park H.Y."/>
            <person name="Yi T.H."/>
            <person name="Yoon M.H."/>
            <person name="Kim S.C."/>
            <person name="Im W.T."/>
        </authorList>
    </citation>
    <scope>NUCLEOTIDE SEQUENCE [LARGE SCALE GENOMIC DNA]</scope>
    <source>
        <strain evidence="13 14">KHI28</strain>
    </source>
</reference>
<feature type="binding site" evidence="10">
    <location>
        <begin position="77"/>
        <end position="84"/>
    </location>
    <ligand>
        <name>NADP(+)</name>
        <dbReference type="ChEBI" id="CHEBI:58349"/>
    </ligand>
</feature>
<evidence type="ECO:0000256" key="3">
    <source>
        <dbReference type="ARBA" id="ARBA00007686"/>
    </source>
</evidence>
<dbReference type="Gene3D" id="3.40.50.720">
    <property type="entry name" value="NAD(P)-binding Rossmann-like Domain"/>
    <property type="match status" value="1"/>
</dbReference>
<dbReference type="InterPro" id="IPR051674">
    <property type="entry name" value="Malate_Decarboxylase"/>
</dbReference>
<dbReference type="FunFam" id="3.40.50.720:FF:000095">
    <property type="entry name" value="NADP-dependent malic enzyme"/>
    <property type="match status" value="1"/>
</dbReference>
<dbReference type="InterPro" id="IPR037062">
    <property type="entry name" value="Malic_N_dom_sf"/>
</dbReference>
<dbReference type="GO" id="GO:0016616">
    <property type="term" value="F:oxidoreductase activity, acting on the CH-OH group of donors, NAD or NADP as acceptor"/>
    <property type="evidence" value="ECO:0007669"/>
    <property type="project" value="InterPro"/>
</dbReference>
<dbReference type="EMBL" id="CP042437">
    <property type="protein sequence ID" value="QEC77841.1"/>
    <property type="molecule type" value="Genomic_DNA"/>
</dbReference>
<feature type="active site" description="Proton acceptor" evidence="8">
    <location>
        <position position="95"/>
    </location>
</feature>
<dbReference type="InterPro" id="IPR002505">
    <property type="entry name" value="PTA_PTB"/>
</dbReference>
<dbReference type="AlphaFoldDB" id="A0A5B8W251"/>
<dbReference type="GO" id="GO:0016746">
    <property type="term" value="F:acyltransferase activity"/>
    <property type="evidence" value="ECO:0007669"/>
    <property type="project" value="InterPro"/>
</dbReference>
<evidence type="ECO:0000256" key="10">
    <source>
        <dbReference type="PIRSR" id="PIRSR036684-3"/>
    </source>
</evidence>
<dbReference type="PANTHER" id="PTHR43237">
    <property type="entry name" value="NADP-DEPENDENT MALIC ENZYME"/>
    <property type="match status" value="1"/>
</dbReference>
<keyword evidence="14" id="KW-1185">Reference proteome</keyword>
<sequence>MNKNNRKQDALNYHSMGRPGKIQVVPTKPTNSQRDLTMAYSPGVAEPCLRIAENVDDVYKYTAKGNLVAVISNGTAVLGLGNIGPEASKPVMEGKGLLFKIYADIDVFDLEVNAKSVDEFVAIVKALEPTFGGVNLEDISAPTCFEIERRLKAEMNIPVMHDDQHGTAIISAAALMNACEIQGKKLDKIKLVVNGAGAAAVSCSKMYLSIGVKKENLVMFDINGVLDQHRTDLDDIRMEFATTRTDVKTLSDAMKDADVFVGLSAGNVVTPAMLKSMAKKPVVFAMANPVPEIDYDLATAAREDIIMATGRSDYPNQVNNVLGFPYIFRGALDVRATAINEEMKIAATHAIAEMAKKPVPEAVNLAYNITNLKFGRDYIIPKPMDQRLITEVSMAVAKAAIESGVARKVITDWDAYAEELRSRLGNNDKLLRNLTNKAKQSPKRVVFAEADNYKILRSAQIVKDEGIATPILLGNIEKIKRIMRENELDLGDVQIIDPREGCENMDEYVNYLYNKRQRRGITLYEAKKLMVDRNYYGASMVQFGRADALISGLTKDYVSTVKPALQIIGTEEGVNRVAGMYMMITPKGPVFFGDTTVNVNPTVQELVDITVLIERSVKRFNISPRVALLSYSNFGSNEGAIPEKTRETVKILHEKYPDMVVDGDMQANFALNSDLLADNFPFSTLNGKPANTLIFPNLESGNIAYKLLQEIGGAEAVGPILLGLKKPVHVLQLGSSVREIVNMVTIAVITAQAKAANQ</sequence>
<dbReference type="Gene3D" id="3.40.50.10750">
    <property type="entry name" value="Isocitrate/Isopropylmalate dehydrogenase-like"/>
    <property type="match status" value="1"/>
</dbReference>
<protein>
    <submittedName>
        <fullName evidence="13">NADP-dependent malic enzyme</fullName>
    </submittedName>
</protein>
<dbReference type="InterPro" id="IPR045213">
    <property type="entry name" value="Malic_NAD-bd_bact_type"/>
</dbReference>
<feature type="binding site" evidence="9">
    <location>
        <position position="138"/>
    </location>
    <ligand>
        <name>a divalent metal cation</name>
        <dbReference type="ChEBI" id="CHEBI:60240"/>
    </ligand>
</feature>
<dbReference type="KEGG" id="mgk:FSB76_18555"/>
<dbReference type="Proteomes" id="UP000321362">
    <property type="component" value="Chromosome"/>
</dbReference>
<proteinExistence type="inferred from homology"/>
<evidence type="ECO:0000256" key="2">
    <source>
        <dbReference type="ARBA" id="ARBA00001946"/>
    </source>
</evidence>
<feature type="domain" description="Malic enzyme N-terminal" evidence="12">
    <location>
        <begin position="19"/>
        <end position="152"/>
    </location>
</feature>
<dbReference type="InterPro" id="IPR012301">
    <property type="entry name" value="Malic_N_dom"/>
</dbReference>
<dbReference type="InterPro" id="IPR012302">
    <property type="entry name" value="Malic_NAD-bd"/>
</dbReference>
<comment type="cofactor">
    <cofactor evidence="2">
        <name>Mg(2+)</name>
        <dbReference type="ChEBI" id="CHEBI:18420"/>
    </cofactor>
</comment>
<dbReference type="GO" id="GO:0006108">
    <property type="term" value="P:malate metabolic process"/>
    <property type="evidence" value="ECO:0007669"/>
    <property type="project" value="InterPro"/>
</dbReference>
<evidence type="ECO:0000256" key="1">
    <source>
        <dbReference type="ARBA" id="ARBA00001936"/>
    </source>
</evidence>
<evidence type="ECO:0000256" key="6">
    <source>
        <dbReference type="ARBA" id="ARBA00023002"/>
    </source>
</evidence>
<dbReference type="InterPro" id="IPR036291">
    <property type="entry name" value="NAD(P)-bd_dom_sf"/>
</dbReference>
<dbReference type="SUPFAM" id="SSF51735">
    <property type="entry name" value="NAD(P)-binding Rossmann-fold domains"/>
    <property type="match status" value="1"/>
</dbReference>
<dbReference type="SUPFAM" id="SSF53659">
    <property type="entry name" value="Isocitrate/Isopropylmalate dehydrogenase-like"/>
    <property type="match status" value="1"/>
</dbReference>
<dbReference type="InterPro" id="IPR042113">
    <property type="entry name" value="P_AcTrfase_dom1"/>
</dbReference>
<comment type="cofactor">
    <cofactor evidence="1">
        <name>Mn(2+)</name>
        <dbReference type="ChEBI" id="CHEBI:29035"/>
    </cofactor>
</comment>
<keyword evidence="6" id="KW-0560">Oxidoreductase</keyword>
<dbReference type="Gene3D" id="3.40.50.10380">
    <property type="entry name" value="Malic enzyme, N-terminal domain"/>
    <property type="match status" value="1"/>
</dbReference>
<dbReference type="OrthoDB" id="9805787at2"/>
<dbReference type="SMART" id="SM00919">
    <property type="entry name" value="Malic_M"/>
    <property type="match status" value="1"/>
</dbReference>
<evidence type="ECO:0000256" key="9">
    <source>
        <dbReference type="PIRSR" id="PIRSR036684-2"/>
    </source>
</evidence>
<evidence type="ECO:0000256" key="4">
    <source>
        <dbReference type="ARBA" id="ARBA00008756"/>
    </source>
</evidence>
<gene>
    <name evidence="13" type="ORF">FSB76_18555</name>
</gene>
<comment type="similarity">
    <text evidence="4">In the C-terminal section; belongs to the phosphate acetyltransferase and butyryltransferase family.</text>
</comment>
<dbReference type="InterPro" id="IPR046346">
    <property type="entry name" value="Aminoacid_DH-like_N_sf"/>
</dbReference>
<dbReference type="PANTHER" id="PTHR43237:SF4">
    <property type="entry name" value="NADP-DEPENDENT MALIC ENZYME"/>
    <property type="match status" value="1"/>
</dbReference>
<dbReference type="SUPFAM" id="SSF53223">
    <property type="entry name" value="Aminoacid dehydrogenase-like, N-terminal domain"/>
    <property type="match status" value="1"/>
</dbReference>
<dbReference type="CDD" id="cd05311">
    <property type="entry name" value="NAD_bind_2_malic_enz"/>
    <property type="match status" value="1"/>
</dbReference>
<feature type="binding site" evidence="10">
    <location>
        <position position="163"/>
    </location>
    <ligand>
        <name>a divalent metal cation</name>
        <dbReference type="ChEBI" id="CHEBI:60240"/>
    </ligand>
</feature>
<evidence type="ECO:0000256" key="8">
    <source>
        <dbReference type="PIRSR" id="PIRSR036684-1"/>
    </source>
</evidence>
<accession>A0A5B8W251</accession>
<feature type="binding site" evidence="10">
    <location>
        <position position="288"/>
    </location>
    <ligand>
        <name>NADP(+)</name>
        <dbReference type="ChEBI" id="CHEBI:58349"/>
    </ligand>
</feature>
<comment type="similarity">
    <text evidence="3">In the N-terminal section; belongs to the malic enzymes family.</text>
</comment>
<dbReference type="GO" id="GO:0004470">
    <property type="term" value="F:malic enzyme activity"/>
    <property type="evidence" value="ECO:0007669"/>
    <property type="project" value="InterPro"/>
</dbReference>
<evidence type="ECO:0000313" key="13">
    <source>
        <dbReference type="EMBL" id="QEC77841.1"/>
    </source>
</evidence>
<feature type="binding site" evidence="9">
    <location>
        <position position="137"/>
    </location>
    <ligand>
        <name>a divalent metal cation</name>
        <dbReference type="ChEBI" id="CHEBI:60240"/>
    </ligand>
</feature>
<evidence type="ECO:0000259" key="11">
    <source>
        <dbReference type="SMART" id="SM00919"/>
    </source>
</evidence>
<name>A0A5B8W251_9SPHI</name>
<dbReference type="InterPro" id="IPR042112">
    <property type="entry name" value="P_AcTrfase_dom2"/>
</dbReference>
<evidence type="ECO:0000259" key="12">
    <source>
        <dbReference type="SMART" id="SM01274"/>
    </source>
</evidence>
<dbReference type="Pfam" id="PF01515">
    <property type="entry name" value="PTA_PTB"/>
    <property type="match status" value="1"/>
</dbReference>
<evidence type="ECO:0000256" key="7">
    <source>
        <dbReference type="ARBA" id="ARBA00023268"/>
    </source>
</evidence>
<keyword evidence="10" id="KW-0521">NADP</keyword>
<keyword evidence="5 9" id="KW-0479">Metal-binding</keyword>
<dbReference type="PIRSF" id="PIRSF036684">
    <property type="entry name" value="ME_PTA"/>
    <property type="match status" value="1"/>
</dbReference>
<organism evidence="13 14">
    <name type="scientific">Mucilaginibacter ginsenosidivorax</name>
    <dbReference type="NCBI Taxonomy" id="862126"/>
    <lineage>
        <taxon>Bacteria</taxon>
        <taxon>Pseudomonadati</taxon>
        <taxon>Bacteroidota</taxon>
        <taxon>Sphingobacteriia</taxon>
        <taxon>Sphingobacteriales</taxon>
        <taxon>Sphingobacteriaceae</taxon>
        <taxon>Mucilaginibacter</taxon>
    </lineage>
</organism>
<dbReference type="SMART" id="SM01274">
    <property type="entry name" value="malic"/>
    <property type="match status" value="1"/>
</dbReference>
<evidence type="ECO:0000313" key="14">
    <source>
        <dbReference type="Proteomes" id="UP000321362"/>
    </source>
</evidence>
<dbReference type="GO" id="GO:0046872">
    <property type="term" value="F:metal ion binding"/>
    <property type="evidence" value="ECO:0007669"/>
    <property type="project" value="UniProtKB-KW"/>
</dbReference>
<dbReference type="Gene3D" id="3.40.50.10950">
    <property type="match status" value="1"/>
</dbReference>
<dbReference type="InterPro" id="IPR012188">
    <property type="entry name" value="ME_PTA"/>
</dbReference>
<dbReference type="GO" id="GO:0051287">
    <property type="term" value="F:NAD binding"/>
    <property type="evidence" value="ECO:0007669"/>
    <property type="project" value="InterPro"/>
</dbReference>
<dbReference type="Pfam" id="PF00390">
    <property type="entry name" value="malic"/>
    <property type="match status" value="1"/>
</dbReference>
<dbReference type="PROSITE" id="PS00331">
    <property type="entry name" value="MALIC_ENZYMES"/>
    <property type="match status" value="1"/>
</dbReference>
<feature type="domain" description="Malic enzyme NAD-binding" evidence="11">
    <location>
        <begin position="164"/>
        <end position="401"/>
    </location>
</feature>
<evidence type="ECO:0000256" key="5">
    <source>
        <dbReference type="ARBA" id="ARBA00022723"/>
    </source>
</evidence>
<dbReference type="InterPro" id="IPR015884">
    <property type="entry name" value="Malic_enzyme_CS"/>
</dbReference>
<dbReference type="RefSeq" id="WP_147055910.1">
    <property type="nucleotide sequence ID" value="NZ_CP042437.1"/>
</dbReference>
<keyword evidence="7" id="KW-0511">Multifunctional enzyme</keyword>
<dbReference type="FunFam" id="3.40.50.10380:FF:000003">
    <property type="entry name" value="NADP-dependent malic enzyme"/>
    <property type="match status" value="1"/>
</dbReference>
<dbReference type="Pfam" id="PF03949">
    <property type="entry name" value="Malic_M"/>
    <property type="match status" value="1"/>
</dbReference>